<dbReference type="InterPro" id="IPR039662">
    <property type="entry name" value="Cohesin_Scc3/SA"/>
</dbReference>
<keyword evidence="4" id="KW-1185">Reference proteome</keyword>
<evidence type="ECO:0000313" key="4">
    <source>
        <dbReference type="Proteomes" id="UP001457282"/>
    </source>
</evidence>
<dbReference type="GO" id="GO:0008278">
    <property type="term" value="C:cohesin complex"/>
    <property type="evidence" value="ECO:0007669"/>
    <property type="project" value="TreeGrafter"/>
</dbReference>
<feature type="compositionally biased region" description="Basic and acidic residues" evidence="1">
    <location>
        <begin position="12"/>
        <end position="24"/>
    </location>
</feature>
<dbReference type="PANTHER" id="PTHR11199:SF0">
    <property type="entry name" value="LD34181P-RELATED"/>
    <property type="match status" value="1"/>
</dbReference>
<feature type="domain" description="Cohesin subunit SCC3/SA HEAT-repeats" evidence="2">
    <location>
        <begin position="38"/>
        <end position="189"/>
    </location>
</feature>
<gene>
    <name evidence="3" type="ORF">M0R45_012826</name>
</gene>
<dbReference type="GO" id="GO:0005634">
    <property type="term" value="C:nucleus"/>
    <property type="evidence" value="ECO:0007669"/>
    <property type="project" value="TreeGrafter"/>
</dbReference>
<dbReference type="SUPFAM" id="SSF48371">
    <property type="entry name" value="ARM repeat"/>
    <property type="match status" value="1"/>
</dbReference>
<dbReference type="PANTHER" id="PTHR11199">
    <property type="entry name" value="STROMAL ANTIGEN"/>
    <property type="match status" value="1"/>
</dbReference>
<dbReference type="AlphaFoldDB" id="A0AAW1XGD6"/>
<evidence type="ECO:0000256" key="1">
    <source>
        <dbReference type="SAM" id="MobiDB-lite"/>
    </source>
</evidence>
<dbReference type="GO" id="GO:0007062">
    <property type="term" value="P:sister chromatid cohesion"/>
    <property type="evidence" value="ECO:0007669"/>
    <property type="project" value="TreeGrafter"/>
</dbReference>
<proteinExistence type="predicted"/>
<dbReference type="GO" id="GO:0003682">
    <property type="term" value="F:chromatin binding"/>
    <property type="evidence" value="ECO:0007669"/>
    <property type="project" value="TreeGrafter"/>
</dbReference>
<evidence type="ECO:0000313" key="3">
    <source>
        <dbReference type="EMBL" id="KAK9935956.1"/>
    </source>
</evidence>
<dbReference type="EMBL" id="JBEDUW010000003">
    <property type="protein sequence ID" value="KAK9935956.1"/>
    <property type="molecule type" value="Genomic_DNA"/>
</dbReference>
<dbReference type="InterPro" id="IPR056396">
    <property type="entry name" value="HEAT_SCC3-SA"/>
</dbReference>
<feature type="region of interest" description="Disordered" evidence="1">
    <location>
        <begin position="1"/>
        <end position="26"/>
    </location>
</feature>
<protein>
    <recommendedName>
        <fullName evidence="2">Cohesin subunit SCC3/SA HEAT-repeats domain-containing protein</fullName>
    </recommendedName>
</protein>
<dbReference type="InterPro" id="IPR016024">
    <property type="entry name" value="ARM-type_fold"/>
</dbReference>
<dbReference type="Pfam" id="PF24571">
    <property type="entry name" value="HEAT_SCC3-SA"/>
    <property type="match status" value="1"/>
</dbReference>
<dbReference type="GO" id="GO:0000785">
    <property type="term" value="C:chromatin"/>
    <property type="evidence" value="ECO:0007669"/>
    <property type="project" value="TreeGrafter"/>
</dbReference>
<name>A0AAW1XGD6_RUBAR</name>
<organism evidence="3 4">
    <name type="scientific">Rubus argutus</name>
    <name type="common">Southern blackberry</name>
    <dbReference type="NCBI Taxonomy" id="59490"/>
    <lineage>
        <taxon>Eukaryota</taxon>
        <taxon>Viridiplantae</taxon>
        <taxon>Streptophyta</taxon>
        <taxon>Embryophyta</taxon>
        <taxon>Tracheophyta</taxon>
        <taxon>Spermatophyta</taxon>
        <taxon>Magnoliopsida</taxon>
        <taxon>eudicotyledons</taxon>
        <taxon>Gunneridae</taxon>
        <taxon>Pentapetalae</taxon>
        <taxon>rosids</taxon>
        <taxon>fabids</taxon>
        <taxon>Rosales</taxon>
        <taxon>Rosaceae</taxon>
        <taxon>Rosoideae</taxon>
        <taxon>Rosoideae incertae sedis</taxon>
        <taxon>Rubus</taxon>
    </lineage>
</organism>
<evidence type="ECO:0000259" key="2">
    <source>
        <dbReference type="Pfam" id="PF24571"/>
    </source>
</evidence>
<sequence>MEPSGLSGKRGRTNDEENLPEKKPKTQKRLGFIKNGNYLSLLQKFEDDEAKLSSVIDILPHMNHEEWSKSNNKQGFQEVLKHIQRAFRKHNGKQLLRVCAMTYRWYSINCGKGFLRQTALQTLEELRSEVVANLTSADGVYEEHSLRRLSTLQNSGDVAIGSLYEHFIKKIVSTLETYKEQDSEMINASQCAFAFATLLETFVTRCQSEGNNWDELGTKVGTIGAKLWTLCKKVEKLGYPLNASDFQKFWELCAQQLSISDEANDFGNRDLLMLNAAPLSLSDTVYMVQDYLKPEIYDFVTSGKSKVAKHLMTFLSKTDENIMEICLKALKKVYQRHLDKLSFLDGVVLHFVSKLPPPEIQQIYSSVELQKENADMDKDSRGWLPYQTFIESLKILTLGE</sequence>
<accession>A0AAW1XGD6</accession>
<comment type="caution">
    <text evidence="3">The sequence shown here is derived from an EMBL/GenBank/DDBJ whole genome shotgun (WGS) entry which is preliminary data.</text>
</comment>
<dbReference type="Proteomes" id="UP001457282">
    <property type="component" value="Unassembled WGS sequence"/>
</dbReference>
<reference evidence="3 4" key="1">
    <citation type="journal article" date="2023" name="G3 (Bethesda)">
        <title>A chromosome-length genome assembly and annotation of blackberry (Rubus argutus, cv. 'Hillquist').</title>
        <authorList>
            <person name="Bruna T."/>
            <person name="Aryal R."/>
            <person name="Dudchenko O."/>
            <person name="Sargent D.J."/>
            <person name="Mead D."/>
            <person name="Buti M."/>
            <person name="Cavallini A."/>
            <person name="Hytonen T."/>
            <person name="Andres J."/>
            <person name="Pham M."/>
            <person name="Weisz D."/>
            <person name="Mascagni F."/>
            <person name="Usai G."/>
            <person name="Natali L."/>
            <person name="Bassil N."/>
            <person name="Fernandez G.E."/>
            <person name="Lomsadze A."/>
            <person name="Armour M."/>
            <person name="Olukolu B."/>
            <person name="Poorten T."/>
            <person name="Britton C."/>
            <person name="Davik J."/>
            <person name="Ashrafi H."/>
            <person name="Aiden E.L."/>
            <person name="Borodovsky M."/>
            <person name="Worthington M."/>
        </authorList>
    </citation>
    <scope>NUCLEOTIDE SEQUENCE [LARGE SCALE GENOMIC DNA]</scope>
    <source>
        <strain evidence="3">PI 553951</strain>
    </source>
</reference>